<accession>A0A840BS35</accession>
<keyword evidence="3" id="KW-1185">Reference proteome</keyword>
<dbReference type="AlphaFoldDB" id="A0A840BS35"/>
<protein>
    <submittedName>
        <fullName evidence="2">Ketosteroid isomerase-like protein</fullName>
    </submittedName>
</protein>
<keyword evidence="2" id="KW-0413">Isomerase</keyword>
<evidence type="ECO:0000313" key="3">
    <source>
        <dbReference type="Proteomes" id="UP000561045"/>
    </source>
</evidence>
<organism evidence="2 3">
    <name type="scientific">Niveibacterium umoris</name>
    <dbReference type="NCBI Taxonomy" id="1193620"/>
    <lineage>
        <taxon>Bacteria</taxon>
        <taxon>Pseudomonadati</taxon>
        <taxon>Pseudomonadota</taxon>
        <taxon>Betaproteobacteria</taxon>
        <taxon>Rhodocyclales</taxon>
        <taxon>Rhodocyclaceae</taxon>
        <taxon>Niveibacterium</taxon>
    </lineage>
</organism>
<dbReference type="Proteomes" id="UP000561045">
    <property type="component" value="Unassembled WGS sequence"/>
</dbReference>
<dbReference type="SUPFAM" id="SSF54427">
    <property type="entry name" value="NTF2-like"/>
    <property type="match status" value="1"/>
</dbReference>
<dbReference type="RefSeq" id="WP_183636656.1">
    <property type="nucleotide sequence ID" value="NZ_BAABLE010000009.1"/>
</dbReference>
<dbReference type="Gene3D" id="3.10.450.50">
    <property type="match status" value="1"/>
</dbReference>
<dbReference type="InterPro" id="IPR037401">
    <property type="entry name" value="SnoaL-like"/>
</dbReference>
<comment type="caution">
    <text evidence="2">The sequence shown here is derived from an EMBL/GenBank/DDBJ whole genome shotgun (WGS) entry which is preliminary data.</text>
</comment>
<evidence type="ECO:0000313" key="2">
    <source>
        <dbReference type="EMBL" id="MBB4014482.1"/>
    </source>
</evidence>
<dbReference type="Pfam" id="PF12680">
    <property type="entry name" value="SnoaL_2"/>
    <property type="match status" value="1"/>
</dbReference>
<proteinExistence type="predicted"/>
<dbReference type="GO" id="GO:0016853">
    <property type="term" value="F:isomerase activity"/>
    <property type="evidence" value="ECO:0007669"/>
    <property type="project" value="UniProtKB-KW"/>
</dbReference>
<dbReference type="EMBL" id="JACIET010000002">
    <property type="protein sequence ID" value="MBB4014482.1"/>
    <property type="molecule type" value="Genomic_DNA"/>
</dbReference>
<dbReference type="InterPro" id="IPR032710">
    <property type="entry name" value="NTF2-like_dom_sf"/>
</dbReference>
<dbReference type="CDD" id="cd00531">
    <property type="entry name" value="NTF2_like"/>
    <property type="match status" value="1"/>
</dbReference>
<feature type="domain" description="SnoaL-like" evidence="1">
    <location>
        <begin position="9"/>
        <end position="109"/>
    </location>
</feature>
<gene>
    <name evidence="2" type="ORF">GGR36_003828</name>
</gene>
<evidence type="ECO:0000259" key="1">
    <source>
        <dbReference type="Pfam" id="PF12680"/>
    </source>
</evidence>
<name>A0A840BS35_9RHOO</name>
<sequence length="159" mass="17536">MHPNEALILRFYDALQRKDGAAMAACYAPDATFCDPAFGRLSADEVGAMWRMLTARATDLSVVASAIAADANTGAAHWDATYTFSKTGRKVRNRIDARFTFRDGLIASHEDSFSLWRWAAMAMGLVGALLGWTPPMQAAIRRQSRQALEAWIRREKGAP</sequence>
<reference evidence="2 3" key="1">
    <citation type="submission" date="2020-08" db="EMBL/GenBank/DDBJ databases">
        <title>Genomic Encyclopedia of Type Strains, Phase IV (KMG-IV): sequencing the most valuable type-strain genomes for metagenomic binning, comparative biology and taxonomic classification.</title>
        <authorList>
            <person name="Goeker M."/>
        </authorList>
    </citation>
    <scope>NUCLEOTIDE SEQUENCE [LARGE SCALE GENOMIC DNA]</scope>
    <source>
        <strain evidence="2 3">DSM 106739</strain>
    </source>
</reference>